<protein>
    <recommendedName>
        <fullName evidence="2">Secreted protein</fullName>
    </recommendedName>
</protein>
<accession>A0AAW2Y9U2</accession>
<sequence>MIGTLGKLPTALVGSWLNHCWAALAKVVTKTRHLIPSVYLCKSCILKTSKMFRRVRGGSVIAGV</sequence>
<evidence type="ECO:0000313" key="1">
    <source>
        <dbReference type="EMBL" id="KAL0462217.1"/>
    </source>
</evidence>
<dbReference type="EMBL" id="JACGWN010000001">
    <property type="protein sequence ID" value="KAL0462217.1"/>
    <property type="molecule type" value="Genomic_DNA"/>
</dbReference>
<evidence type="ECO:0008006" key="2">
    <source>
        <dbReference type="Google" id="ProtNLM"/>
    </source>
</evidence>
<organism evidence="1">
    <name type="scientific">Sesamum latifolium</name>
    <dbReference type="NCBI Taxonomy" id="2727402"/>
    <lineage>
        <taxon>Eukaryota</taxon>
        <taxon>Viridiplantae</taxon>
        <taxon>Streptophyta</taxon>
        <taxon>Embryophyta</taxon>
        <taxon>Tracheophyta</taxon>
        <taxon>Spermatophyta</taxon>
        <taxon>Magnoliopsida</taxon>
        <taxon>eudicotyledons</taxon>
        <taxon>Gunneridae</taxon>
        <taxon>Pentapetalae</taxon>
        <taxon>asterids</taxon>
        <taxon>lamiids</taxon>
        <taxon>Lamiales</taxon>
        <taxon>Pedaliaceae</taxon>
        <taxon>Sesamum</taxon>
    </lineage>
</organism>
<dbReference type="AlphaFoldDB" id="A0AAW2Y9U2"/>
<name>A0AAW2Y9U2_9LAMI</name>
<proteinExistence type="predicted"/>
<comment type="caution">
    <text evidence="1">The sequence shown here is derived from an EMBL/GenBank/DDBJ whole genome shotgun (WGS) entry which is preliminary data.</text>
</comment>
<gene>
    <name evidence="1" type="ORF">Slati_0109300</name>
</gene>
<reference evidence="1" key="1">
    <citation type="submission" date="2020-06" db="EMBL/GenBank/DDBJ databases">
        <authorList>
            <person name="Li T."/>
            <person name="Hu X."/>
            <person name="Zhang T."/>
            <person name="Song X."/>
            <person name="Zhang H."/>
            <person name="Dai N."/>
            <person name="Sheng W."/>
            <person name="Hou X."/>
            <person name="Wei L."/>
        </authorList>
    </citation>
    <scope>NUCLEOTIDE SEQUENCE</scope>
    <source>
        <strain evidence="1">KEN1</strain>
        <tissue evidence="1">Leaf</tissue>
    </source>
</reference>
<reference evidence="1" key="2">
    <citation type="journal article" date="2024" name="Plant">
        <title>Genomic evolution and insights into agronomic trait innovations of Sesamum species.</title>
        <authorList>
            <person name="Miao H."/>
            <person name="Wang L."/>
            <person name="Qu L."/>
            <person name="Liu H."/>
            <person name="Sun Y."/>
            <person name="Le M."/>
            <person name="Wang Q."/>
            <person name="Wei S."/>
            <person name="Zheng Y."/>
            <person name="Lin W."/>
            <person name="Duan Y."/>
            <person name="Cao H."/>
            <person name="Xiong S."/>
            <person name="Wang X."/>
            <person name="Wei L."/>
            <person name="Li C."/>
            <person name="Ma Q."/>
            <person name="Ju M."/>
            <person name="Zhao R."/>
            <person name="Li G."/>
            <person name="Mu C."/>
            <person name="Tian Q."/>
            <person name="Mei H."/>
            <person name="Zhang T."/>
            <person name="Gao T."/>
            <person name="Zhang H."/>
        </authorList>
    </citation>
    <scope>NUCLEOTIDE SEQUENCE</scope>
    <source>
        <strain evidence="1">KEN1</strain>
    </source>
</reference>